<evidence type="ECO:0000313" key="2">
    <source>
        <dbReference type="Proteomes" id="UP000799766"/>
    </source>
</evidence>
<gene>
    <name evidence="1" type="ORF">BDY21DRAFT_282067</name>
</gene>
<accession>A0A6A6P5U0</accession>
<feature type="non-terminal residue" evidence="1">
    <location>
        <position position="246"/>
    </location>
</feature>
<dbReference type="EMBL" id="MU001675">
    <property type="protein sequence ID" value="KAF2459365.1"/>
    <property type="molecule type" value="Genomic_DNA"/>
</dbReference>
<protein>
    <submittedName>
        <fullName evidence="1">Uncharacterized protein</fullName>
    </submittedName>
</protein>
<dbReference type="OrthoDB" id="109543at2759"/>
<sequence>MGQGQSSAQWHSQIRNASTTQIINGFDPTTPSETSYQLRWITDQYLKKKKKKLTAEDRDTKLLQLIQQHDDEQAAIIACAHAMSPEAVRKLLAAGLRISPGMQFNVERYLRAIQAAYQVNPKAVTDLEAQWAAALLPLVADKDHDAGRHIETCLSLPEKGIAPDLLRGSMVQGILRSAFAKFAARLEELTNECQWAQAYASASWLSIYATQEAAGLPGASDTVGKLNMMFKDWLMWARWRPNVFRI</sequence>
<dbReference type="AlphaFoldDB" id="A0A6A6P5U0"/>
<organism evidence="1 2">
    <name type="scientific">Lineolata rhizophorae</name>
    <dbReference type="NCBI Taxonomy" id="578093"/>
    <lineage>
        <taxon>Eukaryota</taxon>
        <taxon>Fungi</taxon>
        <taxon>Dikarya</taxon>
        <taxon>Ascomycota</taxon>
        <taxon>Pezizomycotina</taxon>
        <taxon>Dothideomycetes</taxon>
        <taxon>Dothideomycetes incertae sedis</taxon>
        <taxon>Lineolatales</taxon>
        <taxon>Lineolataceae</taxon>
        <taxon>Lineolata</taxon>
    </lineage>
</organism>
<reference evidence="1" key="1">
    <citation type="journal article" date="2020" name="Stud. Mycol.">
        <title>101 Dothideomycetes genomes: a test case for predicting lifestyles and emergence of pathogens.</title>
        <authorList>
            <person name="Haridas S."/>
            <person name="Albert R."/>
            <person name="Binder M."/>
            <person name="Bloem J."/>
            <person name="Labutti K."/>
            <person name="Salamov A."/>
            <person name="Andreopoulos B."/>
            <person name="Baker S."/>
            <person name="Barry K."/>
            <person name="Bills G."/>
            <person name="Bluhm B."/>
            <person name="Cannon C."/>
            <person name="Castanera R."/>
            <person name="Culley D."/>
            <person name="Daum C."/>
            <person name="Ezra D."/>
            <person name="Gonzalez J."/>
            <person name="Henrissat B."/>
            <person name="Kuo A."/>
            <person name="Liang C."/>
            <person name="Lipzen A."/>
            <person name="Lutzoni F."/>
            <person name="Magnuson J."/>
            <person name="Mondo S."/>
            <person name="Nolan M."/>
            <person name="Ohm R."/>
            <person name="Pangilinan J."/>
            <person name="Park H.-J."/>
            <person name="Ramirez L."/>
            <person name="Alfaro M."/>
            <person name="Sun H."/>
            <person name="Tritt A."/>
            <person name="Yoshinaga Y."/>
            <person name="Zwiers L.-H."/>
            <person name="Turgeon B."/>
            <person name="Goodwin S."/>
            <person name="Spatafora J."/>
            <person name="Crous P."/>
            <person name="Grigoriev I."/>
        </authorList>
    </citation>
    <scope>NUCLEOTIDE SEQUENCE</scope>
    <source>
        <strain evidence="1">ATCC 16933</strain>
    </source>
</reference>
<dbReference type="Proteomes" id="UP000799766">
    <property type="component" value="Unassembled WGS sequence"/>
</dbReference>
<name>A0A6A6P5U0_9PEZI</name>
<proteinExistence type="predicted"/>
<evidence type="ECO:0000313" key="1">
    <source>
        <dbReference type="EMBL" id="KAF2459365.1"/>
    </source>
</evidence>
<keyword evidence="2" id="KW-1185">Reference proteome</keyword>